<dbReference type="AlphaFoldDB" id="A0A1L7U7V0"/>
<feature type="region of interest" description="Disordered" evidence="1">
    <location>
        <begin position="1"/>
        <end position="54"/>
    </location>
</feature>
<proteinExistence type="predicted"/>
<evidence type="ECO:0000313" key="3">
    <source>
        <dbReference type="Proteomes" id="UP000184255"/>
    </source>
</evidence>
<organism evidence="2 3">
    <name type="scientific">Fusarium mangiferae</name>
    <name type="common">Mango malformation disease fungus</name>
    <dbReference type="NCBI Taxonomy" id="192010"/>
    <lineage>
        <taxon>Eukaryota</taxon>
        <taxon>Fungi</taxon>
        <taxon>Dikarya</taxon>
        <taxon>Ascomycota</taxon>
        <taxon>Pezizomycotina</taxon>
        <taxon>Sordariomycetes</taxon>
        <taxon>Hypocreomycetidae</taxon>
        <taxon>Hypocreales</taxon>
        <taxon>Nectriaceae</taxon>
        <taxon>Fusarium</taxon>
        <taxon>Fusarium fujikuroi species complex</taxon>
    </lineage>
</organism>
<evidence type="ECO:0000313" key="2">
    <source>
        <dbReference type="EMBL" id="CVL06449.1"/>
    </source>
</evidence>
<name>A0A1L7U7V0_FUSMA</name>
<dbReference type="EMBL" id="FCQH01000017">
    <property type="protein sequence ID" value="CVL06449.1"/>
    <property type="molecule type" value="Genomic_DNA"/>
</dbReference>
<gene>
    <name evidence="2" type="ORF">FMAN_03677</name>
</gene>
<feature type="compositionally biased region" description="Polar residues" evidence="1">
    <location>
        <begin position="43"/>
        <end position="54"/>
    </location>
</feature>
<protein>
    <submittedName>
        <fullName evidence="2">Uncharacterized protein</fullName>
    </submittedName>
</protein>
<dbReference type="VEuPathDB" id="FungiDB:FMAN_03677"/>
<keyword evidence="3" id="KW-1185">Reference proteome</keyword>
<reference evidence="3" key="1">
    <citation type="journal article" date="2016" name="Genome Biol. Evol.">
        <title>Comparative 'omics' of the Fusarium fujikuroi species complex highlights differences in genetic potential and metabolite synthesis.</title>
        <authorList>
            <person name="Niehaus E.-M."/>
            <person name="Muensterkoetter M."/>
            <person name="Proctor R.H."/>
            <person name="Brown D.W."/>
            <person name="Sharon A."/>
            <person name="Idan Y."/>
            <person name="Oren-Young L."/>
            <person name="Sieber C.M."/>
            <person name="Novak O."/>
            <person name="Pencik A."/>
            <person name="Tarkowska D."/>
            <person name="Hromadova K."/>
            <person name="Freeman S."/>
            <person name="Maymon M."/>
            <person name="Elazar M."/>
            <person name="Youssef S.A."/>
            <person name="El-Shabrawy E.S.M."/>
            <person name="Shalaby A.B.A."/>
            <person name="Houterman P."/>
            <person name="Brock N.L."/>
            <person name="Burkhardt I."/>
            <person name="Tsavkelova E.A."/>
            <person name="Dickschat J.S."/>
            <person name="Galuszka P."/>
            <person name="Gueldener U."/>
            <person name="Tudzynski B."/>
        </authorList>
    </citation>
    <scope>NUCLEOTIDE SEQUENCE [LARGE SCALE GENOMIC DNA]</scope>
    <source>
        <strain evidence="3">MRC7560</strain>
    </source>
</reference>
<accession>A0A1L7U7V0</accession>
<comment type="caution">
    <text evidence="2">The sequence shown here is derived from an EMBL/GenBank/DDBJ whole genome shotgun (WGS) entry which is preliminary data.</text>
</comment>
<dbReference type="RefSeq" id="XP_041689920.1">
    <property type="nucleotide sequence ID" value="XM_041824440.1"/>
</dbReference>
<evidence type="ECO:0000256" key="1">
    <source>
        <dbReference type="SAM" id="MobiDB-lite"/>
    </source>
</evidence>
<dbReference type="Proteomes" id="UP000184255">
    <property type="component" value="Unassembled WGS sequence"/>
</dbReference>
<dbReference type="GeneID" id="65082948"/>
<sequence>MLTPRVISHHHHKSPGQPGLRSHGIKGHGTMIIHDDSVKPDNSPVQSPVQARQPSDSLDLISINRCLKIFNLAHHYL</sequence>